<dbReference type="PANTHER" id="PTHR31727:SF2">
    <property type="entry name" value="PALMITOYL-ACYL CARRIER PROTEIN THIOESTERASE, CHLOROPLASTIC"/>
    <property type="match status" value="1"/>
</dbReference>
<evidence type="ECO:0000256" key="11">
    <source>
        <dbReference type="RuleBase" id="RU363096"/>
    </source>
</evidence>
<organism evidence="14 15">
    <name type="scientific">Citrullus colocynthis</name>
    <name type="common">colocynth</name>
    <dbReference type="NCBI Taxonomy" id="252529"/>
    <lineage>
        <taxon>Eukaryota</taxon>
        <taxon>Viridiplantae</taxon>
        <taxon>Streptophyta</taxon>
        <taxon>Embryophyta</taxon>
        <taxon>Tracheophyta</taxon>
        <taxon>Spermatophyta</taxon>
        <taxon>Magnoliopsida</taxon>
        <taxon>eudicotyledons</taxon>
        <taxon>Gunneridae</taxon>
        <taxon>Pentapetalae</taxon>
        <taxon>rosids</taxon>
        <taxon>fabids</taxon>
        <taxon>Cucurbitales</taxon>
        <taxon>Cucurbitaceae</taxon>
        <taxon>Benincaseae</taxon>
        <taxon>Citrullus</taxon>
    </lineage>
</organism>
<keyword evidence="5 11" id="KW-0934">Plastid</keyword>
<keyword evidence="10 11" id="KW-0275">Fatty acid biosynthesis</keyword>
<evidence type="ECO:0000256" key="6">
    <source>
        <dbReference type="ARBA" id="ARBA00022801"/>
    </source>
</evidence>
<dbReference type="PANTHER" id="PTHR31727">
    <property type="entry name" value="OLEOYL-ACYL CARRIER PROTEIN THIOESTERASE 1, CHLOROPLASTIC"/>
    <property type="match status" value="1"/>
</dbReference>
<comment type="function">
    <text evidence="11">Plays an essential role in chain termination during de novo fatty acid synthesis.</text>
</comment>
<evidence type="ECO:0000259" key="13">
    <source>
        <dbReference type="Pfam" id="PF20791"/>
    </source>
</evidence>
<evidence type="ECO:0000256" key="5">
    <source>
        <dbReference type="ARBA" id="ARBA00022640"/>
    </source>
</evidence>
<dbReference type="InterPro" id="IPR049427">
    <property type="entry name" value="Acyl-ACP_TE_C"/>
</dbReference>
<evidence type="ECO:0000313" key="15">
    <source>
        <dbReference type="Proteomes" id="UP001642487"/>
    </source>
</evidence>
<dbReference type="EMBL" id="OZ021735">
    <property type="protein sequence ID" value="CAK9310451.1"/>
    <property type="molecule type" value="Genomic_DNA"/>
</dbReference>
<evidence type="ECO:0000256" key="8">
    <source>
        <dbReference type="ARBA" id="ARBA00022946"/>
    </source>
</evidence>
<reference evidence="14 15" key="1">
    <citation type="submission" date="2024-03" db="EMBL/GenBank/DDBJ databases">
        <authorList>
            <person name="Gkanogiannis A."/>
            <person name="Becerra Lopez-Lavalle L."/>
        </authorList>
    </citation>
    <scope>NUCLEOTIDE SEQUENCE [LARGE SCALE GENOMIC DNA]</scope>
</reference>
<feature type="domain" description="Acyl-ACP thioesterase-like C-terminal" evidence="13">
    <location>
        <begin position="278"/>
        <end position="373"/>
    </location>
</feature>
<comment type="similarity">
    <text evidence="2 11">Belongs to the acyl-ACP thioesterase family.</text>
</comment>
<dbReference type="Pfam" id="PF01643">
    <property type="entry name" value="Acyl-ACP_TE"/>
    <property type="match status" value="1"/>
</dbReference>
<protein>
    <recommendedName>
        <fullName evidence="11">Acyl-[acyl-carrier-protein] hydrolase</fullName>
        <ecNumber evidence="11">3.1.2.-</ecNumber>
    </recommendedName>
</protein>
<dbReference type="Pfam" id="PF20791">
    <property type="entry name" value="Acyl-ACP_TE_C"/>
    <property type="match status" value="1"/>
</dbReference>
<keyword evidence="8" id="KW-0809">Transit peptide</keyword>
<evidence type="ECO:0000256" key="7">
    <source>
        <dbReference type="ARBA" id="ARBA00022832"/>
    </source>
</evidence>
<dbReference type="SUPFAM" id="SSF54637">
    <property type="entry name" value="Thioesterase/thiol ester dehydrase-isomerase"/>
    <property type="match status" value="2"/>
</dbReference>
<keyword evidence="7 11" id="KW-0276">Fatty acid metabolism</keyword>
<evidence type="ECO:0000259" key="12">
    <source>
        <dbReference type="Pfam" id="PF01643"/>
    </source>
</evidence>
<dbReference type="InterPro" id="IPR002864">
    <property type="entry name" value="Acyl-ACP_thioesterase_NHD"/>
</dbReference>
<evidence type="ECO:0000256" key="9">
    <source>
        <dbReference type="ARBA" id="ARBA00023098"/>
    </source>
</evidence>
<feature type="domain" description="Acyl-ACP thioesterase N-terminal hotdog" evidence="12">
    <location>
        <begin position="113"/>
        <end position="245"/>
    </location>
</feature>
<name>A0ABP0XSV8_9ROSI</name>
<evidence type="ECO:0000256" key="1">
    <source>
        <dbReference type="ARBA" id="ARBA00004229"/>
    </source>
</evidence>
<keyword evidence="6 11" id="KW-0378">Hydrolase</keyword>
<keyword evidence="9 11" id="KW-0443">Lipid metabolism</keyword>
<gene>
    <name evidence="14" type="ORF">CITCOLO1_LOCUS2078</name>
</gene>
<dbReference type="InterPro" id="IPR029069">
    <property type="entry name" value="HotDog_dom_sf"/>
</dbReference>
<dbReference type="EC" id="3.1.2.-" evidence="11"/>
<keyword evidence="3 11" id="KW-0444">Lipid biosynthesis</keyword>
<comment type="subcellular location">
    <subcellularLocation>
        <location evidence="1 11">Plastid</location>
        <location evidence="1 11">Chloroplast</location>
    </subcellularLocation>
</comment>
<keyword evidence="4 11" id="KW-0150">Chloroplast</keyword>
<evidence type="ECO:0000256" key="4">
    <source>
        <dbReference type="ARBA" id="ARBA00022528"/>
    </source>
</evidence>
<evidence type="ECO:0000256" key="10">
    <source>
        <dbReference type="ARBA" id="ARBA00023160"/>
    </source>
</evidence>
<accession>A0ABP0XSV8</accession>
<keyword evidence="15" id="KW-1185">Reference proteome</keyword>
<evidence type="ECO:0000313" key="14">
    <source>
        <dbReference type="EMBL" id="CAK9310451.1"/>
    </source>
</evidence>
<sequence>MPLLFSLPNAPFLSSNLFLQKYYMMAVISSSYCCNFGKKINSILKKEQRFGDTSRGNLQLKGHPKSCLEGLKTSNIIAKSTIASEVRKIDSYESRNLDITHGNLTMGELVNDGLVYQRHFLVKSYESGPDKNMTMFFIINQLQESKLNHLKSCGLVKTGLGTTPEMTKRGLFWVVHKLQVVVDQYPSWNDVVQLRTWSCVHGKNSYRRDWIVRNYKTGQVLIRATCFYVLMNRNTRKLSKFCDEMKVEMNPHFLDSDPIVEEDNIISTKLDIDVKDCNCTSLLTRLSDLDMNYHVNNASYINFILEGTPRWVSENHRLSAVTIKYLKECGVDKQLQSLSMPIENEGVLDGSHLKLHHSVLTDRIELVRATTRWTPKSI</sequence>
<proteinExistence type="inferred from homology"/>
<evidence type="ECO:0000256" key="3">
    <source>
        <dbReference type="ARBA" id="ARBA00022516"/>
    </source>
</evidence>
<dbReference type="Gene3D" id="3.10.129.10">
    <property type="entry name" value="Hotdog Thioesterase"/>
    <property type="match status" value="1"/>
</dbReference>
<dbReference type="Proteomes" id="UP001642487">
    <property type="component" value="Chromosome 1"/>
</dbReference>
<dbReference type="InterPro" id="IPR045023">
    <property type="entry name" value="FATA/B"/>
</dbReference>
<evidence type="ECO:0000256" key="2">
    <source>
        <dbReference type="ARBA" id="ARBA00006500"/>
    </source>
</evidence>